<feature type="non-terminal residue" evidence="1">
    <location>
        <position position="167"/>
    </location>
</feature>
<feature type="non-terminal residue" evidence="1">
    <location>
        <position position="1"/>
    </location>
</feature>
<dbReference type="OrthoDB" id="543726at2759"/>
<proteinExistence type="predicted"/>
<dbReference type="Gene3D" id="3.30.540.20">
    <property type="match status" value="2"/>
</dbReference>
<dbReference type="InterPro" id="IPR038415">
    <property type="entry name" value="Pilin_PilX-like_sf"/>
</dbReference>
<keyword evidence="2" id="KW-1185">Reference proteome</keyword>
<dbReference type="EMBL" id="PGGS01000044">
    <property type="protein sequence ID" value="PNH10861.1"/>
    <property type="molecule type" value="Genomic_DNA"/>
</dbReference>
<evidence type="ECO:0000313" key="2">
    <source>
        <dbReference type="Proteomes" id="UP000236333"/>
    </source>
</evidence>
<dbReference type="AlphaFoldDB" id="A0A2J8AEB1"/>
<accession>A0A2J8AEB1</accession>
<name>A0A2J8AEB1_9CHLO</name>
<dbReference type="Proteomes" id="UP000236333">
    <property type="component" value="Unassembled WGS sequence"/>
</dbReference>
<sequence length="167" mass="17638">CQQVIGGYTLAPNVDHGGDDIQCPTGISAQAAADLCSRDVNCKAFNHFQRGGQWQGCVKRVASPVSAPPSDIRNMCFYTKAVTGCQQVTGGYTLAPNVDHGGDDIQCPTGISAQAAADLCSRDVNCKAFNHFERGGQSYGCVKRVATPVSAPPSDIRNMCFYTKAAT</sequence>
<reference evidence="1 2" key="1">
    <citation type="journal article" date="2017" name="Mol. Biol. Evol.">
        <title>The 4-celled Tetrabaena socialis nuclear genome reveals the essential components for genetic control of cell number at the origin of multicellularity in the volvocine lineage.</title>
        <authorList>
            <person name="Featherston J."/>
            <person name="Arakaki Y."/>
            <person name="Hanschen E.R."/>
            <person name="Ferris P.J."/>
            <person name="Michod R.E."/>
            <person name="Olson B.J.S.C."/>
            <person name="Nozaki H."/>
            <person name="Durand P.M."/>
        </authorList>
    </citation>
    <scope>NUCLEOTIDE SEQUENCE [LARGE SCALE GENOMIC DNA]</scope>
    <source>
        <strain evidence="1 2">NIES-571</strain>
    </source>
</reference>
<organism evidence="1 2">
    <name type="scientific">Tetrabaena socialis</name>
    <dbReference type="NCBI Taxonomy" id="47790"/>
    <lineage>
        <taxon>Eukaryota</taxon>
        <taxon>Viridiplantae</taxon>
        <taxon>Chlorophyta</taxon>
        <taxon>core chlorophytes</taxon>
        <taxon>Chlorophyceae</taxon>
        <taxon>CS clade</taxon>
        <taxon>Chlamydomonadales</taxon>
        <taxon>Tetrabaenaceae</taxon>
        <taxon>Tetrabaena</taxon>
    </lineage>
</organism>
<protein>
    <submittedName>
        <fullName evidence="1">Uncharacterized protein</fullName>
    </submittedName>
</protein>
<comment type="caution">
    <text evidence="1">The sequence shown here is derived from an EMBL/GenBank/DDBJ whole genome shotgun (WGS) entry which is preliminary data.</text>
</comment>
<gene>
    <name evidence="1" type="ORF">TSOC_002401</name>
</gene>
<evidence type="ECO:0000313" key="1">
    <source>
        <dbReference type="EMBL" id="PNH10861.1"/>
    </source>
</evidence>